<feature type="compositionally biased region" description="Polar residues" evidence="1">
    <location>
        <begin position="533"/>
        <end position="548"/>
    </location>
</feature>
<dbReference type="RefSeq" id="XP_066930380.1">
    <property type="nucleotide sequence ID" value="XM_067074279.1"/>
</dbReference>
<feature type="compositionally biased region" description="Polar residues" evidence="1">
    <location>
        <begin position="712"/>
        <end position="726"/>
    </location>
</feature>
<feature type="compositionally biased region" description="Low complexity" evidence="1">
    <location>
        <begin position="590"/>
        <end position="647"/>
    </location>
</feature>
<reference evidence="2" key="1">
    <citation type="submission" date="2021-01" db="UniProtKB">
        <authorList>
            <consortium name="EnsemblMetazoa"/>
        </authorList>
    </citation>
    <scope>IDENTIFICATION</scope>
</reference>
<evidence type="ECO:0000256" key="1">
    <source>
        <dbReference type="SAM" id="MobiDB-lite"/>
    </source>
</evidence>
<accession>A0A7M5V3M0</accession>
<sequence length="966" mass="110059">MMLKALHKYQLQLLALQSLADNAVKSLLINALQVWLGNQENGENPNKDSINKVLSKFLRSEKNSLKRGYFLASFAKLQSLIYEDVTLQKIKEEIDISKLDVLLVIEILENTALGQLEVVANLSKALKVISNYRVLVANENSEAFWEQFEENEDGVLLSFDAGGPKTWSTIWKENTKSVMDVVKHLHQSNMLNAVDYHHHLEEIRLFGKWSKQEILQNWYHQIEKQIKSLSFLHKIEKQVQKYKEVEIVLRITNIGLKIRKNDESFLSSFVAYLKSFFYESNTRVEPDTIGRIEDIELDSEFADMVNIKMGCLISALFGDQGLVENSLVEVSKGVKVTEAKDEEDRLLPITLTFELVQKHNFCKSSSTESYELWKTLSEEITQCIKDTMSIDVDLFRTSWLKEANGNKVTVFIIKYSLKPWLQSECENLIQNLQDWTQFTTPVIGVMNNDQIMANLATMVYRISTYNHHFFDVLENFSVAFNEKSFTTVALADEIKHIDFIDHFGLQDTFKSLQDQADCIRIKNFKHEPKTKEPNSNIEVLSTPRGASNSRKTSPRSPTPSAPKMSNQNRTLPDKQATANDEDSTLDNTDSSPRNKSPNPSSTYVPLTPSRTLPPRTPTPNRTSPRTPETPSGTISPRSPSPNPSLSRGKQTHEDLPQRSATPNGASPREDHIKSSKKMPGSSSPNGVSPRNKDIVSSGKPQVNGNDRPGLSREQSLSINETRSNEPSPRKDHLFSPRSDRSTISSSSTQKKKPTIPIIQQNGVEIHDSDDDGEFDDVDGSCSHFFIQPSIDWVKRSIALEFVLKPALLSVMHNSQNGLPFHPNLLYKKVKELYRNHHKSFEVWRKSEMNNLILPNDGKEETHSKLWTIDIIYFMIRTANIVTAPGNGWQNPKPPGTNEDGRGYWCWEARRLKNHLQQQDDDLDNNLYEMAEIVMGLDYYDGMELLEQLRSEHSLDDVIKMTSNMER</sequence>
<keyword evidence="3" id="KW-1185">Reference proteome</keyword>
<proteinExistence type="predicted"/>
<feature type="region of interest" description="Disordered" evidence="1">
    <location>
        <begin position="527"/>
        <end position="772"/>
    </location>
</feature>
<name>A0A7M5V3M0_9CNID</name>
<protein>
    <submittedName>
        <fullName evidence="2">Uncharacterized protein</fullName>
    </submittedName>
</protein>
<organism evidence="2 3">
    <name type="scientific">Clytia hemisphaerica</name>
    <dbReference type="NCBI Taxonomy" id="252671"/>
    <lineage>
        <taxon>Eukaryota</taxon>
        <taxon>Metazoa</taxon>
        <taxon>Cnidaria</taxon>
        <taxon>Hydrozoa</taxon>
        <taxon>Hydroidolina</taxon>
        <taxon>Leptothecata</taxon>
        <taxon>Obeliida</taxon>
        <taxon>Clytiidae</taxon>
        <taxon>Clytia</taxon>
    </lineage>
</organism>
<dbReference type="GeneID" id="136817937"/>
<dbReference type="RefSeq" id="XP_066930382.1">
    <property type="nucleotide sequence ID" value="XM_067074281.1"/>
</dbReference>
<dbReference type="EnsemblMetazoa" id="CLYHEMT002850.1">
    <property type="protein sequence ID" value="CLYHEMP002850.1"/>
    <property type="gene ID" value="CLYHEMG002850"/>
</dbReference>
<feature type="compositionally biased region" description="Basic and acidic residues" evidence="1">
    <location>
        <begin position="727"/>
        <end position="740"/>
    </location>
</feature>
<dbReference type="Proteomes" id="UP000594262">
    <property type="component" value="Unplaced"/>
</dbReference>
<dbReference type="PANTHER" id="PTHR24216:SF8">
    <property type="entry name" value="PAXILLIN, ISOFORM F"/>
    <property type="match status" value="1"/>
</dbReference>
<dbReference type="PANTHER" id="PTHR24216">
    <property type="entry name" value="PAXILLIN-RELATED"/>
    <property type="match status" value="1"/>
</dbReference>
<dbReference type="AlphaFoldDB" id="A0A7M5V3M0"/>
<evidence type="ECO:0000313" key="2">
    <source>
        <dbReference type="EnsemblMetazoa" id="CLYHEMP002850.1"/>
    </source>
</evidence>
<evidence type="ECO:0000313" key="3">
    <source>
        <dbReference type="Proteomes" id="UP000594262"/>
    </source>
</evidence>